<dbReference type="Pfam" id="PF08241">
    <property type="entry name" value="Methyltransf_11"/>
    <property type="match status" value="1"/>
</dbReference>
<evidence type="ECO:0000259" key="1">
    <source>
        <dbReference type="Pfam" id="PF08241"/>
    </source>
</evidence>
<comment type="caution">
    <text evidence="2">The sequence shown here is derived from an EMBL/GenBank/DDBJ whole genome shotgun (WGS) entry which is preliminary data.</text>
</comment>
<evidence type="ECO:0000313" key="3">
    <source>
        <dbReference type="Proteomes" id="UP000672097"/>
    </source>
</evidence>
<dbReference type="Gene3D" id="3.40.50.150">
    <property type="entry name" value="Vaccinia Virus protein VP39"/>
    <property type="match status" value="1"/>
</dbReference>
<dbReference type="GO" id="GO:0032259">
    <property type="term" value="P:methylation"/>
    <property type="evidence" value="ECO:0007669"/>
    <property type="project" value="UniProtKB-KW"/>
</dbReference>
<accession>A0ABS5DUP1</accession>
<proteinExistence type="predicted"/>
<organism evidence="2 3">
    <name type="scientific">Ideonella paludis</name>
    <dbReference type="NCBI Taxonomy" id="1233411"/>
    <lineage>
        <taxon>Bacteria</taxon>
        <taxon>Pseudomonadati</taxon>
        <taxon>Pseudomonadota</taxon>
        <taxon>Betaproteobacteria</taxon>
        <taxon>Burkholderiales</taxon>
        <taxon>Sphaerotilaceae</taxon>
        <taxon>Ideonella</taxon>
    </lineage>
</organism>
<dbReference type="Proteomes" id="UP000672097">
    <property type="component" value="Unassembled WGS sequence"/>
</dbReference>
<dbReference type="SUPFAM" id="SSF53335">
    <property type="entry name" value="S-adenosyl-L-methionine-dependent methyltransferases"/>
    <property type="match status" value="1"/>
</dbReference>
<gene>
    <name evidence="2" type="ORF">KAK11_05850</name>
</gene>
<protein>
    <submittedName>
        <fullName evidence="2">Class I SAM-dependent methyltransferase</fullName>
    </submittedName>
</protein>
<reference evidence="2 3" key="1">
    <citation type="submission" date="2021-04" db="EMBL/GenBank/DDBJ databases">
        <title>The genome sequence of type strain Ideonella paludis KCTC 32238.</title>
        <authorList>
            <person name="Liu Y."/>
        </authorList>
    </citation>
    <scope>NUCLEOTIDE SEQUENCE [LARGE SCALE GENOMIC DNA]</scope>
    <source>
        <strain evidence="2 3">KCTC 32238</strain>
    </source>
</reference>
<dbReference type="InterPro" id="IPR013216">
    <property type="entry name" value="Methyltransf_11"/>
</dbReference>
<evidence type="ECO:0000313" key="2">
    <source>
        <dbReference type="EMBL" id="MBQ0934846.1"/>
    </source>
</evidence>
<dbReference type="RefSeq" id="WP_210807186.1">
    <property type="nucleotide sequence ID" value="NZ_JAGQDG010000002.1"/>
</dbReference>
<keyword evidence="3" id="KW-1185">Reference proteome</keyword>
<dbReference type="InterPro" id="IPR029063">
    <property type="entry name" value="SAM-dependent_MTases_sf"/>
</dbReference>
<dbReference type="EMBL" id="JAGQDG010000002">
    <property type="protein sequence ID" value="MBQ0934846.1"/>
    <property type="molecule type" value="Genomic_DNA"/>
</dbReference>
<sequence length="275" mass="31143">MTREDSIIELGQWLTTPAGQYLLRWEQDRLDHAVADIFGFHALQVGLPEMDGLRANRMPHRWVATDELVVPELLPVPEPSDSLISTQALPMLSTLHCDPEALPFPEQSLDLVLLPHTLERAVDPHLALAEVARVLRPEGRVVIVGLNPTSAWALRQRAGRMRQGMGLKRSPLFLPPEGEFIGYWRARDWLRLLGFEIEHGQFGCWRLPVQSPTWLQRLAWMDRLGEHWWPVLGASYIMVAVKRVPGMRLVGLKRRALKGQRAAAPAVAGRRALKE</sequence>
<dbReference type="GO" id="GO:0008168">
    <property type="term" value="F:methyltransferase activity"/>
    <property type="evidence" value="ECO:0007669"/>
    <property type="project" value="UniProtKB-KW"/>
</dbReference>
<name>A0ABS5DUP1_9BURK</name>
<keyword evidence="2" id="KW-0489">Methyltransferase</keyword>
<dbReference type="CDD" id="cd02440">
    <property type="entry name" value="AdoMet_MTases"/>
    <property type="match status" value="1"/>
</dbReference>
<feature type="domain" description="Methyltransferase type 11" evidence="1">
    <location>
        <begin position="92"/>
        <end position="143"/>
    </location>
</feature>
<keyword evidence="2" id="KW-0808">Transferase</keyword>